<proteinExistence type="predicted"/>
<dbReference type="Proteomes" id="UP001265746">
    <property type="component" value="Unassembled WGS sequence"/>
</dbReference>
<evidence type="ECO:0000313" key="3">
    <source>
        <dbReference type="EMBL" id="KAK2611711.1"/>
    </source>
</evidence>
<accession>A0AAD9W990</accession>
<feature type="domain" description="Clr5" evidence="2">
    <location>
        <begin position="67"/>
        <end position="113"/>
    </location>
</feature>
<gene>
    <name evidence="3" type="ORF">N8I77_005035</name>
</gene>
<reference evidence="3" key="1">
    <citation type="submission" date="2023-06" db="EMBL/GenBank/DDBJ databases">
        <authorList>
            <person name="Noh H."/>
        </authorList>
    </citation>
    <scope>NUCLEOTIDE SEQUENCE</scope>
    <source>
        <strain evidence="3">DUCC20226</strain>
    </source>
</reference>
<dbReference type="EMBL" id="JAUJFL010000002">
    <property type="protein sequence ID" value="KAK2611711.1"/>
    <property type="molecule type" value="Genomic_DNA"/>
</dbReference>
<evidence type="ECO:0000256" key="1">
    <source>
        <dbReference type="SAM" id="MobiDB-lite"/>
    </source>
</evidence>
<protein>
    <recommendedName>
        <fullName evidence="2">Clr5 domain-containing protein</fullName>
    </recommendedName>
</protein>
<feature type="region of interest" description="Disordered" evidence="1">
    <location>
        <begin position="27"/>
        <end position="62"/>
    </location>
</feature>
<evidence type="ECO:0000259" key="2">
    <source>
        <dbReference type="Pfam" id="PF14420"/>
    </source>
</evidence>
<dbReference type="InterPro" id="IPR025676">
    <property type="entry name" value="Clr5_dom"/>
</dbReference>
<evidence type="ECO:0000313" key="4">
    <source>
        <dbReference type="Proteomes" id="UP001265746"/>
    </source>
</evidence>
<name>A0AAD9W990_PHOAM</name>
<comment type="caution">
    <text evidence="3">The sequence shown here is derived from an EMBL/GenBank/DDBJ whole genome shotgun (WGS) entry which is preliminary data.</text>
</comment>
<dbReference type="AlphaFoldDB" id="A0AAD9W990"/>
<organism evidence="3 4">
    <name type="scientific">Phomopsis amygdali</name>
    <name type="common">Fusicoccum amygdali</name>
    <dbReference type="NCBI Taxonomy" id="1214568"/>
    <lineage>
        <taxon>Eukaryota</taxon>
        <taxon>Fungi</taxon>
        <taxon>Dikarya</taxon>
        <taxon>Ascomycota</taxon>
        <taxon>Pezizomycotina</taxon>
        <taxon>Sordariomycetes</taxon>
        <taxon>Sordariomycetidae</taxon>
        <taxon>Diaporthales</taxon>
        <taxon>Diaporthaceae</taxon>
        <taxon>Diaporthe</taxon>
    </lineage>
</organism>
<dbReference type="Pfam" id="PF14420">
    <property type="entry name" value="Clr5"/>
    <property type="match status" value="1"/>
</dbReference>
<keyword evidence="4" id="KW-1185">Reference proteome</keyword>
<sequence>MIINRGPGSQASGNDRTRHFLSASQRHGNFSGRSADGAASFKNLPPSAVINPHRPGNQGAPNGLSIHREELIRLFWEQDVPLRIVQDIMRQKHGLDVSIKVYKTQFRKWGIRKNLKGHEALKIATGQDSSPVFWPDDRDDEYVTRVDRHVKKSHRALVHARNGMAFENVAVLNPARRLRGPDTLEKIEAATYYFKIYILGNRIMGSWFETGPSSGEQEAFSSLFIRGLERLSRNEQLQQAFKDINLSFDSLKKLVILDHPLVYLRLMASIAAFSQYPESEVCSTICRSLSEYLRKLFLIIHGPYHPLSHAWGEALYISSSEGAESYVLGVAATAVRRYMPHELRIGMGALNIAECVPSCARGLDEASLRSSLRNMATRPDLLPNAQETRLALAELMLAQGRLVEGLHFFAEARAFQAADPVRCVDKTFWTAELEWRAGNAFGSISTLKSALAHADFETADKTGDGVTRRLKKEIEDVLRHRQNLLASESGLYVKAPCQMKWW</sequence>